<accession>A0ABX1KX29</accession>
<name>A0ABX1KX29_9LACO</name>
<comment type="caution">
    <text evidence="2">The sequence shown here is derived from an EMBL/GenBank/DDBJ whole genome shotgun (WGS) entry which is preliminary data.</text>
</comment>
<evidence type="ECO:0000313" key="2">
    <source>
        <dbReference type="EMBL" id="NLR18169.1"/>
    </source>
</evidence>
<reference evidence="2 3" key="1">
    <citation type="submission" date="2020-04" db="EMBL/GenBank/DDBJ databases">
        <title>A novel species of genus Lactobacillus that was isolated from fermented food Zha-chili.</title>
        <authorList>
            <person name="Zhang Z."/>
        </authorList>
    </citation>
    <scope>NUCLEOTIDE SEQUENCE [LARGE SCALE GENOMIC DNA]</scope>
    <source>
        <strain evidence="3">HBUAS51383</strain>
    </source>
</reference>
<proteinExistence type="predicted"/>
<feature type="region of interest" description="Disordered" evidence="1">
    <location>
        <begin position="1"/>
        <end position="26"/>
    </location>
</feature>
<dbReference type="RefSeq" id="WP_168924779.1">
    <property type="nucleotide sequence ID" value="NZ_JAAXLJ010000005.1"/>
</dbReference>
<evidence type="ECO:0000256" key="1">
    <source>
        <dbReference type="SAM" id="MobiDB-lite"/>
    </source>
</evidence>
<dbReference type="Proteomes" id="UP000763447">
    <property type="component" value="Unassembled WGS sequence"/>
</dbReference>
<evidence type="ECO:0000313" key="3">
    <source>
        <dbReference type="Proteomes" id="UP000763447"/>
    </source>
</evidence>
<gene>
    <name evidence="2" type="ORF">HC026_04425</name>
</gene>
<protein>
    <submittedName>
        <fullName evidence="2">Uncharacterized protein</fullName>
    </submittedName>
</protein>
<dbReference type="EMBL" id="JAAXLJ010000005">
    <property type="protein sequence ID" value="NLR18169.1"/>
    <property type="molecule type" value="Genomic_DNA"/>
</dbReference>
<keyword evidence="3" id="KW-1185">Reference proteome</keyword>
<sequence length="50" mass="5593">MPDKSRKGASQHSLPEIKVDVKTPPNSGGMMDWGPIFSWFKGLFSKKSKK</sequence>
<organism evidence="2 3">
    <name type="scientific">Secundilactobacillus angelensis</name>
    <dbReference type="NCBI Taxonomy" id="2722706"/>
    <lineage>
        <taxon>Bacteria</taxon>
        <taxon>Bacillati</taxon>
        <taxon>Bacillota</taxon>
        <taxon>Bacilli</taxon>
        <taxon>Lactobacillales</taxon>
        <taxon>Lactobacillaceae</taxon>
        <taxon>Secundilactobacillus</taxon>
    </lineage>
</organism>